<dbReference type="Pfam" id="PF04366">
    <property type="entry name" value="Ysc84"/>
    <property type="match status" value="1"/>
</dbReference>
<sequence>MEYLNSVGTGAVDTMRGVAGFETGRWEAYTVEFAAPTLGLVFNDDGCVSSLQPGGEAERRGVRLNDSVTHINGAPVGDRSQSALHLAVASQPSRPLAVAFERRAARDYDAQLGSVNFRLDEESAKAESILTIMLDSPIAGPHPHVIKHCAGLAFLRVTRVAFQAGVSWGTGCVVARLPGGGWSPPSAIGTAGASFGWQIGAEVADFVVVLHGARAVATFAGGGAVRLGTSIGVALGPLGGGNELNLDMGADVAGTFTYAVSKGLFAGVSLDGSEINERNAANERHYARPGVRAADILSGAVPPTPACAGLHGLLRRLDASVPPYHFGHHHYYRPPPRVYVQEPAAYAQPPPPVYAPPPPPAPQPMSEEQQVAEAMRRSMQDQ</sequence>
<dbReference type="PANTHER" id="PTHR15629">
    <property type="entry name" value="SH3YL1 PROTEIN"/>
    <property type="match status" value="1"/>
</dbReference>
<evidence type="ECO:0000256" key="1">
    <source>
        <dbReference type="SAM" id="MobiDB-lite"/>
    </source>
</evidence>
<dbReference type="SUPFAM" id="SSF50156">
    <property type="entry name" value="PDZ domain-like"/>
    <property type="match status" value="1"/>
</dbReference>
<evidence type="ECO:0000259" key="2">
    <source>
        <dbReference type="Pfam" id="PF04366"/>
    </source>
</evidence>
<protein>
    <recommendedName>
        <fullName evidence="2">Ysc84 actin-binding domain-containing protein</fullName>
    </recommendedName>
</protein>
<feature type="region of interest" description="Disordered" evidence="1">
    <location>
        <begin position="342"/>
        <end position="382"/>
    </location>
</feature>
<proteinExistence type="predicted"/>
<feature type="compositionally biased region" description="Pro residues" evidence="1">
    <location>
        <begin position="348"/>
        <end position="363"/>
    </location>
</feature>
<dbReference type="InterPro" id="IPR036034">
    <property type="entry name" value="PDZ_sf"/>
</dbReference>
<comment type="caution">
    <text evidence="3">The sequence shown here is derived from an EMBL/GenBank/DDBJ whole genome shotgun (WGS) entry which is preliminary data.</text>
</comment>
<accession>A0ABR1FZC1</accession>
<dbReference type="InterPro" id="IPR007461">
    <property type="entry name" value="Ysc84_actin-binding"/>
</dbReference>
<name>A0ABR1FZC1_AURAN</name>
<dbReference type="InterPro" id="IPR051702">
    <property type="entry name" value="SH3_domain_YSC84-like"/>
</dbReference>
<evidence type="ECO:0000313" key="4">
    <source>
        <dbReference type="Proteomes" id="UP001363151"/>
    </source>
</evidence>
<keyword evidence="4" id="KW-1185">Reference proteome</keyword>
<gene>
    <name evidence="3" type="ORF">SO694_00171058</name>
</gene>
<dbReference type="PANTHER" id="PTHR15629:SF2">
    <property type="entry name" value="SH3 DOMAIN-CONTAINING YSC84-LIKE PROTEIN 1"/>
    <property type="match status" value="1"/>
</dbReference>
<reference evidence="3 4" key="1">
    <citation type="submission" date="2024-03" db="EMBL/GenBank/DDBJ databases">
        <title>Aureococcus anophagefferens CCMP1851 and Kratosvirus quantuckense: Draft genome of a second virus-susceptible host strain in the model system.</title>
        <authorList>
            <person name="Chase E."/>
            <person name="Truchon A.R."/>
            <person name="Schepens W."/>
            <person name="Wilhelm S.W."/>
        </authorList>
    </citation>
    <scope>NUCLEOTIDE SEQUENCE [LARGE SCALE GENOMIC DNA]</scope>
    <source>
        <strain evidence="3 4">CCMP1851</strain>
    </source>
</reference>
<evidence type="ECO:0000313" key="3">
    <source>
        <dbReference type="EMBL" id="KAK7241607.1"/>
    </source>
</evidence>
<dbReference type="Gene3D" id="2.30.42.10">
    <property type="match status" value="1"/>
</dbReference>
<dbReference type="EMBL" id="JBBJCI010000177">
    <property type="protein sequence ID" value="KAK7241607.1"/>
    <property type="molecule type" value="Genomic_DNA"/>
</dbReference>
<dbReference type="Proteomes" id="UP001363151">
    <property type="component" value="Unassembled WGS sequence"/>
</dbReference>
<organism evidence="3 4">
    <name type="scientific">Aureococcus anophagefferens</name>
    <name type="common">Harmful bloom alga</name>
    <dbReference type="NCBI Taxonomy" id="44056"/>
    <lineage>
        <taxon>Eukaryota</taxon>
        <taxon>Sar</taxon>
        <taxon>Stramenopiles</taxon>
        <taxon>Ochrophyta</taxon>
        <taxon>Pelagophyceae</taxon>
        <taxon>Pelagomonadales</taxon>
        <taxon>Pelagomonadaceae</taxon>
        <taxon>Aureococcus</taxon>
    </lineage>
</organism>
<feature type="domain" description="Ysc84 actin-binding" evidence="2">
    <location>
        <begin position="192"/>
        <end position="316"/>
    </location>
</feature>